<reference evidence="2" key="1">
    <citation type="journal article" date="2015" name="Genome Announc.">
        <title>Draft whole-genome sequence of the biocontrol agent Trichoderma harzianum T6776.</title>
        <authorList>
            <person name="Baroncelli R."/>
            <person name="Piaggeschi G."/>
            <person name="Fiorini L."/>
            <person name="Bertolini E."/>
            <person name="Zapparata A."/>
            <person name="Pe M.E."/>
            <person name="Sarrocco S."/>
            <person name="Vannacci G."/>
        </authorList>
    </citation>
    <scope>NUCLEOTIDE SEQUENCE [LARGE SCALE GENOMIC DNA]</scope>
    <source>
        <strain evidence="2">T6776</strain>
    </source>
</reference>
<protein>
    <submittedName>
        <fullName evidence="1">Uncharacterized protein</fullName>
    </submittedName>
</protein>
<evidence type="ECO:0000313" key="2">
    <source>
        <dbReference type="Proteomes" id="UP000034112"/>
    </source>
</evidence>
<dbReference type="Proteomes" id="UP000034112">
    <property type="component" value="Unassembled WGS sequence"/>
</dbReference>
<dbReference type="EMBL" id="JOKZ01000018">
    <property type="protein sequence ID" value="KKP06791.1"/>
    <property type="molecule type" value="Genomic_DNA"/>
</dbReference>
<name>A0A0F9XQ78_TRIHA</name>
<sequence>MTAPKSLPYTTVLLDSVVTAGGGSAIYSGGLLPSSKSLSSVGLPAPAAASLSYVVMTLNLYGGGASPSSLRPSCE</sequence>
<organism evidence="1 2">
    <name type="scientific">Trichoderma harzianum</name>
    <name type="common">Hypocrea lixii</name>
    <dbReference type="NCBI Taxonomy" id="5544"/>
    <lineage>
        <taxon>Eukaryota</taxon>
        <taxon>Fungi</taxon>
        <taxon>Dikarya</taxon>
        <taxon>Ascomycota</taxon>
        <taxon>Pezizomycotina</taxon>
        <taxon>Sordariomycetes</taxon>
        <taxon>Hypocreomycetidae</taxon>
        <taxon>Hypocreales</taxon>
        <taxon>Hypocreaceae</taxon>
        <taxon>Trichoderma</taxon>
    </lineage>
</organism>
<comment type="caution">
    <text evidence="1">The sequence shown here is derived from an EMBL/GenBank/DDBJ whole genome shotgun (WGS) entry which is preliminary data.</text>
</comment>
<gene>
    <name evidence="1" type="ORF">THAR02_01083</name>
</gene>
<proteinExistence type="predicted"/>
<accession>A0A0F9XQ78</accession>
<dbReference type="AlphaFoldDB" id="A0A0F9XQ78"/>
<evidence type="ECO:0000313" key="1">
    <source>
        <dbReference type="EMBL" id="KKP06791.1"/>
    </source>
</evidence>